<evidence type="ECO:0000256" key="1">
    <source>
        <dbReference type="ARBA" id="ARBA00022691"/>
    </source>
</evidence>
<dbReference type="SUPFAM" id="SSF53335">
    <property type="entry name" value="S-adenosyl-L-methionine-dependent methyltransferases"/>
    <property type="match status" value="1"/>
</dbReference>
<dbReference type="InterPro" id="IPR029063">
    <property type="entry name" value="SAM-dependent_MTases_sf"/>
</dbReference>
<evidence type="ECO:0000313" key="3">
    <source>
        <dbReference type="Proteomes" id="UP000030744"/>
    </source>
</evidence>
<proteinExistence type="predicted"/>
<dbReference type="AlphaFoldDB" id="U6K1N6"/>
<dbReference type="PANTHER" id="PTHR11006">
    <property type="entry name" value="PROTEIN ARGININE N-METHYLTRANSFERASE"/>
    <property type="match status" value="1"/>
</dbReference>
<dbReference type="GO" id="GO:0042054">
    <property type="term" value="F:histone methyltransferase activity"/>
    <property type="evidence" value="ECO:0007669"/>
    <property type="project" value="TreeGrafter"/>
</dbReference>
<gene>
    <name evidence="2" type="ORF">EMH_0068280</name>
</gene>
<dbReference type="InterPro" id="IPR025799">
    <property type="entry name" value="Arg_MeTrfase"/>
</dbReference>
<dbReference type="Proteomes" id="UP000030744">
    <property type="component" value="Unassembled WGS sequence"/>
</dbReference>
<dbReference type="RefSeq" id="XP_013354169.1">
    <property type="nucleotide sequence ID" value="XM_013498715.1"/>
</dbReference>
<reference evidence="2" key="1">
    <citation type="submission" date="2013-10" db="EMBL/GenBank/DDBJ databases">
        <title>Genomic analysis of the causative agents of coccidiosis in chickens.</title>
        <authorList>
            <person name="Reid A.J."/>
            <person name="Blake D."/>
            <person name="Billington K."/>
            <person name="Browne H."/>
            <person name="Dunn M."/>
            <person name="Hung S."/>
            <person name="Kawahara F."/>
            <person name="Miranda-Saavedra D."/>
            <person name="Mourier T."/>
            <person name="Nagra H."/>
            <person name="Otto T.D."/>
            <person name="Rawlings N."/>
            <person name="Sanchez A."/>
            <person name="Sanders M."/>
            <person name="Subramaniam C."/>
            <person name="Tay Y."/>
            <person name="Dear P."/>
            <person name="Doerig C."/>
            <person name="Gruber A."/>
            <person name="Parkinson J."/>
            <person name="Shirley M."/>
            <person name="Wan K.L."/>
            <person name="Berriman M."/>
            <person name="Tomley F."/>
            <person name="Pain A."/>
        </authorList>
    </citation>
    <scope>NUCLEOTIDE SEQUENCE [LARGE SCALE GENOMIC DNA]</scope>
    <source>
        <strain evidence="2">Houghton</strain>
    </source>
</reference>
<dbReference type="GeneID" id="25381367"/>
<accession>U6K1N6</accession>
<name>U6K1N6_9EIME</name>
<dbReference type="GO" id="GO:0005634">
    <property type="term" value="C:nucleus"/>
    <property type="evidence" value="ECO:0007669"/>
    <property type="project" value="TreeGrafter"/>
</dbReference>
<dbReference type="GO" id="GO:0016274">
    <property type="term" value="F:protein-arginine N-methyltransferase activity"/>
    <property type="evidence" value="ECO:0007669"/>
    <property type="project" value="InterPro"/>
</dbReference>
<keyword evidence="3" id="KW-1185">Reference proteome</keyword>
<protein>
    <submittedName>
        <fullName evidence="2">Uncharacterized protein</fullName>
    </submittedName>
</protein>
<reference evidence="2" key="2">
    <citation type="submission" date="2013-10" db="EMBL/GenBank/DDBJ databases">
        <authorList>
            <person name="Aslett M."/>
        </authorList>
    </citation>
    <scope>NUCLEOTIDE SEQUENCE [LARGE SCALE GENOMIC DNA]</scope>
    <source>
        <strain evidence="2">Houghton</strain>
    </source>
</reference>
<dbReference type="OrthoDB" id="7848332at2759"/>
<dbReference type="Gene3D" id="3.40.50.150">
    <property type="entry name" value="Vaccinia Virus protein VP39"/>
    <property type="match status" value="1"/>
</dbReference>
<keyword evidence="1" id="KW-0949">S-adenosyl-L-methionine</keyword>
<dbReference type="VEuPathDB" id="ToxoDB:EMH_0068280"/>
<sequence>MQVVALDASAAIIPVARRVVADNNFASIIQVVHAKIESVDLYWKDASESEVVALPRSAAATAATPAAAAATAAAAGYIPFACDVIVSEWMGYCLLFECMLFSVLHARDK</sequence>
<organism evidence="2 3">
    <name type="scientific">Eimeria mitis</name>
    <dbReference type="NCBI Taxonomy" id="44415"/>
    <lineage>
        <taxon>Eukaryota</taxon>
        <taxon>Sar</taxon>
        <taxon>Alveolata</taxon>
        <taxon>Apicomplexa</taxon>
        <taxon>Conoidasida</taxon>
        <taxon>Coccidia</taxon>
        <taxon>Eucoccidiorida</taxon>
        <taxon>Eimeriorina</taxon>
        <taxon>Eimeriidae</taxon>
        <taxon>Eimeria</taxon>
    </lineage>
</organism>
<dbReference type="EMBL" id="HG683425">
    <property type="protein sequence ID" value="CDJ31604.1"/>
    <property type="molecule type" value="Genomic_DNA"/>
</dbReference>
<evidence type="ECO:0000313" key="2">
    <source>
        <dbReference type="EMBL" id="CDJ31604.1"/>
    </source>
</evidence>
<dbReference type="PANTHER" id="PTHR11006:SF89">
    <property type="entry name" value="PROTEIN ARGININE N-METHYLTRANSFERASE 3-RELATED"/>
    <property type="match status" value="1"/>
</dbReference>